<accession>A0ACB7SB09</accession>
<keyword evidence="2" id="KW-1185">Reference proteome</keyword>
<gene>
    <name evidence="1" type="ORF">HPB50_022219</name>
</gene>
<evidence type="ECO:0000313" key="1">
    <source>
        <dbReference type="EMBL" id="KAH6931109.1"/>
    </source>
</evidence>
<organism evidence="1 2">
    <name type="scientific">Hyalomma asiaticum</name>
    <name type="common">Tick</name>
    <dbReference type="NCBI Taxonomy" id="266040"/>
    <lineage>
        <taxon>Eukaryota</taxon>
        <taxon>Metazoa</taxon>
        <taxon>Ecdysozoa</taxon>
        <taxon>Arthropoda</taxon>
        <taxon>Chelicerata</taxon>
        <taxon>Arachnida</taxon>
        <taxon>Acari</taxon>
        <taxon>Parasitiformes</taxon>
        <taxon>Ixodida</taxon>
        <taxon>Ixodoidea</taxon>
        <taxon>Ixodidae</taxon>
        <taxon>Hyalomminae</taxon>
        <taxon>Hyalomma</taxon>
    </lineage>
</organism>
<proteinExistence type="predicted"/>
<comment type="caution">
    <text evidence="1">The sequence shown here is derived from an EMBL/GenBank/DDBJ whole genome shotgun (WGS) entry which is preliminary data.</text>
</comment>
<dbReference type="Proteomes" id="UP000821845">
    <property type="component" value="Chromosome 5"/>
</dbReference>
<sequence length="846" mass="94901">MAATVVTRHCDCATAGRWWDAERRLSRKTREYGDDDEDAGGDMTPDNDVYPTQPDVQQRILEARHLKGDMKNLLQKDEKKEEPEQAVPCDHKTASRCLLNLMPVVSETVSGTLLNGTFLPDICLEVVHERAFSKLPFAKTSLTVVLFADISGFTALTETYSLTGALGIEALTRTLNHFFGHIIQRFTALTETYSLTGALGIEALTRTLNHFFGHIIQRDAIFCIWKVDDESTLAETIQTVVDCSLNIQKNYGEWPTCIGVTLRVKIGIATGKLEYHFFNDEFDSVHYSASGTVVEYVRNAEMLCSAGDIILTTESWGYLEKKGVHTRYTYTALPEDMVKIKTQEELIFLSEMRHVTIVFICMPDFIDIDLATLSALYKIVSAALKETDGVLNKVITFDKGCSFLAVFGLPGYKGKNETCNALMCCNKLVHEITAMKMACSFLACRVWVCPDTRARTNLQLRSCAANKLVHEIPAMKIKTTAGITSGMTFCGIIGHPLRQEYTVIGRKVNLAARLMSKYSDYLMVCDEDTYQRSVLLMGQNNFKELEWRKLKGIEHMGRVFQVKISTEEEVMDEIADYKDPVMGMTHEREQIETFLVDFLTKRRMPKHMILLRGETGCGKSHLLCSTVKTAAKRGFKSGTCHASVRTMRNPFSAVCFLLSRLLDSYGLNPHEENNTILEDILGADSSTPLVINKGIIRLKNAAALRLATAGSLADVSWQNKSVAQAKDHLIAITESAPCILAVDDANYMDTLSWELLDKFGQLTSQYPCVVALTSIPHSERVQQPLQIQKIMAKAVCIVDIQPLSKEYIPDFCFQRLQVKGIHNQILRYVFLRTRAKRRSAILTPVL</sequence>
<name>A0ACB7SB09_HYAAI</name>
<evidence type="ECO:0000313" key="2">
    <source>
        <dbReference type="Proteomes" id="UP000821845"/>
    </source>
</evidence>
<protein>
    <submittedName>
        <fullName evidence="1">Uncharacterized protein</fullName>
    </submittedName>
</protein>
<reference evidence="1" key="1">
    <citation type="submission" date="2020-05" db="EMBL/GenBank/DDBJ databases">
        <title>Large-scale comparative analyses of tick genomes elucidate their genetic diversity and vector capacities.</title>
        <authorList>
            <person name="Jia N."/>
            <person name="Wang J."/>
            <person name="Shi W."/>
            <person name="Du L."/>
            <person name="Sun Y."/>
            <person name="Zhan W."/>
            <person name="Jiang J."/>
            <person name="Wang Q."/>
            <person name="Zhang B."/>
            <person name="Ji P."/>
            <person name="Sakyi L.B."/>
            <person name="Cui X."/>
            <person name="Yuan T."/>
            <person name="Jiang B."/>
            <person name="Yang W."/>
            <person name="Lam T.T.-Y."/>
            <person name="Chang Q."/>
            <person name="Ding S."/>
            <person name="Wang X."/>
            <person name="Zhu J."/>
            <person name="Ruan X."/>
            <person name="Zhao L."/>
            <person name="Wei J."/>
            <person name="Que T."/>
            <person name="Du C."/>
            <person name="Cheng J."/>
            <person name="Dai P."/>
            <person name="Han X."/>
            <person name="Huang E."/>
            <person name="Gao Y."/>
            <person name="Liu J."/>
            <person name="Shao H."/>
            <person name="Ye R."/>
            <person name="Li L."/>
            <person name="Wei W."/>
            <person name="Wang X."/>
            <person name="Wang C."/>
            <person name="Yang T."/>
            <person name="Huo Q."/>
            <person name="Li W."/>
            <person name="Guo W."/>
            <person name="Chen H."/>
            <person name="Zhou L."/>
            <person name="Ni X."/>
            <person name="Tian J."/>
            <person name="Zhou Y."/>
            <person name="Sheng Y."/>
            <person name="Liu T."/>
            <person name="Pan Y."/>
            <person name="Xia L."/>
            <person name="Li J."/>
            <person name="Zhao F."/>
            <person name="Cao W."/>
        </authorList>
    </citation>
    <scope>NUCLEOTIDE SEQUENCE</scope>
    <source>
        <strain evidence="1">Hyas-2018</strain>
    </source>
</reference>
<dbReference type="EMBL" id="CM023485">
    <property type="protein sequence ID" value="KAH6931109.1"/>
    <property type="molecule type" value="Genomic_DNA"/>
</dbReference>